<name>A0A392U6Y1_9FABA</name>
<dbReference type="GO" id="GO:0005384">
    <property type="term" value="F:manganese ion transmembrane transporter activity"/>
    <property type="evidence" value="ECO:0007669"/>
    <property type="project" value="TreeGrafter"/>
</dbReference>
<comment type="similarity">
    <text evidence="2">Belongs to the NRAMP (TC 2.A.55) family.</text>
</comment>
<evidence type="ECO:0000256" key="2">
    <source>
        <dbReference type="ARBA" id="ARBA00009965"/>
    </source>
</evidence>
<accession>A0A392U6Y1</accession>
<keyword evidence="9" id="KW-1185">Reference proteome</keyword>
<evidence type="ECO:0000256" key="4">
    <source>
        <dbReference type="ARBA" id="ARBA00022692"/>
    </source>
</evidence>
<keyword evidence="6" id="KW-0406">Ion transport</keyword>
<evidence type="ECO:0000256" key="6">
    <source>
        <dbReference type="ARBA" id="ARBA00023065"/>
    </source>
</evidence>
<proteinExistence type="inferred from homology"/>
<comment type="caution">
    <text evidence="8">The sequence shown here is derived from an EMBL/GenBank/DDBJ whole genome shotgun (WGS) entry which is preliminary data.</text>
</comment>
<keyword evidence="5" id="KW-1133">Transmembrane helix</keyword>
<evidence type="ECO:0000256" key="1">
    <source>
        <dbReference type="ARBA" id="ARBA00004141"/>
    </source>
</evidence>
<dbReference type="PANTHER" id="PTHR11706">
    <property type="entry name" value="SOLUTE CARRIER PROTEIN FAMILY 11 MEMBER"/>
    <property type="match status" value="1"/>
</dbReference>
<feature type="non-terminal residue" evidence="8">
    <location>
        <position position="1"/>
    </location>
</feature>
<reference evidence="8 9" key="1">
    <citation type="journal article" date="2018" name="Front. Plant Sci.">
        <title>Red Clover (Trifolium pratense) and Zigzag Clover (T. medium) - A Picture of Genomic Similarities and Differences.</title>
        <authorList>
            <person name="Dluhosova J."/>
            <person name="Istvanek J."/>
            <person name="Nedelnik J."/>
            <person name="Repkova J."/>
        </authorList>
    </citation>
    <scope>NUCLEOTIDE SEQUENCE [LARGE SCALE GENOMIC DNA]</scope>
    <source>
        <strain evidence="9">cv. 10/8</strain>
        <tissue evidence="8">Leaf</tissue>
    </source>
</reference>
<dbReference type="GO" id="GO:0034755">
    <property type="term" value="P:iron ion transmembrane transport"/>
    <property type="evidence" value="ECO:0007669"/>
    <property type="project" value="TreeGrafter"/>
</dbReference>
<protein>
    <submittedName>
        <fullName evidence="8">Metal transporter Nramp5-like</fullName>
    </submittedName>
</protein>
<sequence length="37" mass="4106">PYVGPGFLVSLAYLDPGNMGTDLQAGANHRYEVKQYY</sequence>
<keyword evidence="4" id="KW-0812">Transmembrane</keyword>
<dbReference type="InterPro" id="IPR001046">
    <property type="entry name" value="NRAMP_fam"/>
</dbReference>
<evidence type="ECO:0000313" key="9">
    <source>
        <dbReference type="Proteomes" id="UP000265520"/>
    </source>
</evidence>
<dbReference type="AlphaFoldDB" id="A0A392U6Y1"/>
<evidence type="ECO:0000256" key="3">
    <source>
        <dbReference type="ARBA" id="ARBA00022448"/>
    </source>
</evidence>
<dbReference type="PANTHER" id="PTHR11706:SF77">
    <property type="entry name" value="METAL TRANSPORTER NRAMP5"/>
    <property type="match status" value="1"/>
</dbReference>
<evidence type="ECO:0000256" key="5">
    <source>
        <dbReference type="ARBA" id="ARBA00022989"/>
    </source>
</evidence>
<evidence type="ECO:0000256" key="7">
    <source>
        <dbReference type="ARBA" id="ARBA00023136"/>
    </source>
</evidence>
<dbReference type="GO" id="GO:0005886">
    <property type="term" value="C:plasma membrane"/>
    <property type="evidence" value="ECO:0007669"/>
    <property type="project" value="TreeGrafter"/>
</dbReference>
<evidence type="ECO:0000313" key="8">
    <source>
        <dbReference type="EMBL" id="MCI69243.1"/>
    </source>
</evidence>
<dbReference type="GO" id="GO:0015086">
    <property type="term" value="F:cadmium ion transmembrane transporter activity"/>
    <property type="evidence" value="ECO:0007669"/>
    <property type="project" value="TreeGrafter"/>
</dbReference>
<dbReference type="EMBL" id="LXQA010752060">
    <property type="protein sequence ID" value="MCI69243.1"/>
    <property type="molecule type" value="Genomic_DNA"/>
</dbReference>
<dbReference type="Proteomes" id="UP000265520">
    <property type="component" value="Unassembled WGS sequence"/>
</dbReference>
<organism evidence="8 9">
    <name type="scientific">Trifolium medium</name>
    <dbReference type="NCBI Taxonomy" id="97028"/>
    <lineage>
        <taxon>Eukaryota</taxon>
        <taxon>Viridiplantae</taxon>
        <taxon>Streptophyta</taxon>
        <taxon>Embryophyta</taxon>
        <taxon>Tracheophyta</taxon>
        <taxon>Spermatophyta</taxon>
        <taxon>Magnoliopsida</taxon>
        <taxon>eudicotyledons</taxon>
        <taxon>Gunneridae</taxon>
        <taxon>Pentapetalae</taxon>
        <taxon>rosids</taxon>
        <taxon>fabids</taxon>
        <taxon>Fabales</taxon>
        <taxon>Fabaceae</taxon>
        <taxon>Papilionoideae</taxon>
        <taxon>50 kb inversion clade</taxon>
        <taxon>NPAAA clade</taxon>
        <taxon>Hologalegina</taxon>
        <taxon>IRL clade</taxon>
        <taxon>Trifolieae</taxon>
        <taxon>Trifolium</taxon>
    </lineage>
</organism>
<comment type="subcellular location">
    <subcellularLocation>
        <location evidence="1">Membrane</location>
        <topology evidence="1">Multi-pass membrane protein</topology>
    </subcellularLocation>
</comment>
<keyword evidence="3" id="KW-0813">Transport</keyword>
<keyword evidence="7" id="KW-0472">Membrane</keyword>